<dbReference type="InterPro" id="IPR007325">
    <property type="entry name" value="KFase/CYL"/>
</dbReference>
<gene>
    <name evidence="1" type="ORF">ACFOGJ_18515</name>
</gene>
<dbReference type="SUPFAM" id="SSF102198">
    <property type="entry name" value="Putative cyclase"/>
    <property type="match status" value="1"/>
</dbReference>
<dbReference type="RefSeq" id="WP_379903267.1">
    <property type="nucleotide sequence ID" value="NZ_JBHRTR010000031.1"/>
</dbReference>
<evidence type="ECO:0000313" key="2">
    <source>
        <dbReference type="Proteomes" id="UP001595528"/>
    </source>
</evidence>
<protein>
    <submittedName>
        <fullName evidence="1">Cyclase family protein</fullName>
        <ecNumber evidence="1">3.5.-.-</ecNumber>
    </submittedName>
</protein>
<dbReference type="InterPro" id="IPR037175">
    <property type="entry name" value="KFase_sf"/>
</dbReference>
<name>A0ABV7L4R7_9PROT</name>
<sequence>MTAETAASAGLAGFLEGIVTGRIRVVDLTMTLQPDFPTIVLPPEFGQSWPFRMEEISRYDHRGPFCYWNNFACGEHTGTHFDAPIHWISGKDLPQNATDTIPPEKFIAHACVIDCVDAAAGDPDYLLTIADVEAWEQRHGRIPPRSWLLMRTDWSRRDWTGYMNMAEDGAHTPGPHPDLIPWAVEERDIIGFGSEAVGTDAGQAQHFPVPYPCHYHAHGNNRFGLPSLTNLDKLPPQGAVLITPPLKIRDGSGSPTRVLALVEEG</sequence>
<dbReference type="EC" id="3.5.-.-" evidence="1"/>
<proteinExistence type="predicted"/>
<accession>A0ABV7L4R7</accession>
<reference evidence="2" key="1">
    <citation type="journal article" date="2019" name="Int. J. Syst. Evol. Microbiol.">
        <title>The Global Catalogue of Microorganisms (GCM) 10K type strain sequencing project: providing services to taxonomists for standard genome sequencing and annotation.</title>
        <authorList>
            <consortium name="The Broad Institute Genomics Platform"/>
            <consortium name="The Broad Institute Genome Sequencing Center for Infectious Disease"/>
            <person name="Wu L."/>
            <person name="Ma J."/>
        </authorList>
    </citation>
    <scope>NUCLEOTIDE SEQUENCE [LARGE SCALE GENOMIC DNA]</scope>
    <source>
        <strain evidence="2">KCTC 42964</strain>
    </source>
</reference>
<evidence type="ECO:0000313" key="1">
    <source>
        <dbReference type="EMBL" id="MFC3229247.1"/>
    </source>
</evidence>
<dbReference type="EMBL" id="JBHRTR010000031">
    <property type="protein sequence ID" value="MFC3229247.1"/>
    <property type="molecule type" value="Genomic_DNA"/>
</dbReference>
<dbReference type="Proteomes" id="UP001595528">
    <property type="component" value="Unassembled WGS sequence"/>
</dbReference>
<comment type="caution">
    <text evidence="1">The sequence shown here is derived from an EMBL/GenBank/DDBJ whole genome shotgun (WGS) entry which is preliminary data.</text>
</comment>
<dbReference type="GO" id="GO:0016787">
    <property type="term" value="F:hydrolase activity"/>
    <property type="evidence" value="ECO:0007669"/>
    <property type="project" value="UniProtKB-KW"/>
</dbReference>
<dbReference type="PANTHER" id="PTHR31118:SF12">
    <property type="entry name" value="CYCLASE-LIKE PROTEIN 2"/>
    <property type="match status" value="1"/>
</dbReference>
<keyword evidence="2" id="KW-1185">Reference proteome</keyword>
<organism evidence="1 2">
    <name type="scientific">Marinibaculum pumilum</name>
    <dbReference type="NCBI Taxonomy" id="1766165"/>
    <lineage>
        <taxon>Bacteria</taxon>
        <taxon>Pseudomonadati</taxon>
        <taxon>Pseudomonadota</taxon>
        <taxon>Alphaproteobacteria</taxon>
        <taxon>Rhodospirillales</taxon>
        <taxon>Rhodospirillaceae</taxon>
        <taxon>Marinibaculum</taxon>
    </lineage>
</organism>
<keyword evidence="1" id="KW-0378">Hydrolase</keyword>
<dbReference type="Gene3D" id="3.50.30.50">
    <property type="entry name" value="Putative cyclase"/>
    <property type="match status" value="1"/>
</dbReference>
<dbReference type="PANTHER" id="PTHR31118">
    <property type="entry name" value="CYCLASE-LIKE PROTEIN 2"/>
    <property type="match status" value="1"/>
</dbReference>
<dbReference type="Pfam" id="PF04199">
    <property type="entry name" value="Cyclase"/>
    <property type="match status" value="1"/>
</dbReference>